<evidence type="ECO:0000256" key="4">
    <source>
        <dbReference type="ARBA" id="ARBA00022989"/>
    </source>
</evidence>
<feature type="transmembrane region" description="Helical" evidence="6">
    <location>
        <begin position="9"/>
        <end position="28"/>
    </location>
</feature>
<feature type="transmembrane region" description="Helical" evidence="6">
    <location>
        <begin position="298"/>
        <end position="321"/>
    </location>
</feature>
<feature type="transmembrane region" description="Helical" evidence="6">
    <location>
        <begin position="260"/>
        <end position="286"/>
    </location>
</feature>
<gene>
    <name evidence="7" type="ORF">SAMN05421828_10831</name>
</gene>
<dbReference type="GO" id="GO:0005886">
    <property type="term" value="C:plasma membrane"/>
    <property type="evidence" value="ECO:0007669"/>
    <property type="project" value="UniProtKB-SubCell"/>
</dbReference>
<protein>
    <submittedName>
        <fullName evidence="7">Amino acid/amide ABC transporter membrane protein 2, HAAT family</fullName>
    </submittedName>
</protein>
<comment type="caution">
    <text evidence="7">The sequence shown here is derived from an EMBL/GenBank/DDBJ whole genome shotgun (WGS) entry which is preliminary data.</text>
</comment>
<dbReference type="AlphaFoldDB" id="A0A8G2CK70"/>
<dbReference type="EMBL" id="FTNE01000008">
    <property type="protein sequence ID" value="SIQ69727.1"/>
    <property type="molecule type" value="Genomic_DNA"/>
</dbReference>
<dbReference type="OrthoDB" id="9804361at2"/>
<feature type="transmembrane region" description="Helical" evidence="6">
    <location>
        <begin position="61"/>
        <end position="80"/>
    </location>
</feature>
<dbReference type="CDD" id="cd06581">
    <property type="entry name" value="TM_PBP1_LivM_like"/>
    <property type="match status" value="1"/>
</dbReference>
<organism evidence="7 8">
    <name type="scientific">Acidiphilium rubrum</name>
    <dbReference type="NCBI Taxonomy" id="526"/>
    <lineage>
        <taxon>Bacteria</taxon>
        <taxon>Pseudomonadati</taxon>
        <taxon>Pseudomonadota</taxon>
        <taxon>Alphaproteobacteria</taxon>
        <taxon>Acetobacterales</taxon>
        <taxon>Acidocellaceae</taxon>
        <taxon>Acidiphilium</taxon>
    </lineage>
</organism>
<evidence type="ECO:0000313" key="8">
    <source>
        <dbReference type="Proteomes" id="UP000186308"/>
    </source>
</evidence>
<keyword evidence="3 6" id="KW-0812">Transmembrane</keyword>
<dbReference type="Pfam" id="PF02653">
    <property type="entry name" value="BPD_transp_2"/>
    <property type="match status" value="1"/>
</dbReference>
<dbReference type="PANTHER" id="PTHR30482">
    <property type="entry name" value="HIGH-AFFINITY BRANCHED-CHAIN AMINO ACID TRANSPORT SYSTEM PERMEASE"/>
    <property type="match status" value="1"/>
</dbReference>
<feature type="transmembrane region" description="Helical" evidence="6">
    <location>
        <begin position="34"/>
        <end position="54"/>
    </location>
</feature>
<feature type="transmembrane region" description="Helical" evidence="6">
    <location>
        <begin position="220"/>
        <end position="240"/>
    </location>
</feature>
<keyword evidence="8" id="KW-1185">Reference proteome</keyword>
<evidence type="ECO:0000256" key="1">
    <source>
        <dbReference type="ARBA" id="ARBA00004651"/>
    </source>
</evidence>
<evidence type="ECO:0000256" key="2">
    <source>
        <dbReference type="ARBA" id="ARBA00022475"/>
    </source>
</evidence>
<keyword evidence="5 6" id="KW-0472">Membrane</keyword>
<reference evidence="7 8" key="1">
    <citation type="submission" date="2017-01" db="EMBL/GenBank/DDBJ databases">
        <authorList>
            <person name="Varghese N."/>
            <person name="Submissions S."/>
        </authorList>
    </citation>
    <scope>NUCLEOTIDE SEQUENCE [LARGE SCALE GENOMIC DNA]</scope>
    <source>
        <strain evidence="7 8">ATCC 35905</strain>
    </source>
</reference>
<dbReference type="GO" id="GO:0015658">
    <property type="term" value="F:branched-chain amino acid transmembrane transporter activity"/>
    <property type="evidence" value="ECO:0007669"/>
    <property type="project" value="InterPro"/>
</dbReference>
<dbReference type="InterPro" id="IPR043428">
    <property type="entry name" value="LivM-like"/>
</dbReference>
<keyword evidence="2" id="KW-1003">Cell membrane</keyword>
<dbReference type="InterPro" id="IPR001851">
    <property type="entry name" value="ABC_transp_permease"/>
</dbReference>
<name>A0A8G2CK70_ACIRU</name>
<evidence type="ECO:0000256" key="6">
    <source>
        <dbReference type="SAM" id="Phobius"/>
    </source>
</evidence>
<evidence type="ECO:0000256" key="3">
    <source>
        <dbReference type="ARBA" id="ARBA00022692"/>
    </source>
</evidence>
<evidence type="ECO:0000313" key="7">
    <source>
        <dbReference type="EMBL" id="SIQ69727.1"/>
    </source>
</evidence>
<feature type="transmembrane region" description="Helical" evidence="6">
    <location>
        <begin position="86"/>
        <end position="108"/>
    </location>
</feature>
<accession>A0A8G2CK70</accession>
<dbReference type="RefSeq" id="WP_029310690.1">
    <property type="nucleotide sequence ID" value="NZ_FTNE01000008.1"/>
</dbReference>
<keyword evidence="4 6" id="KW-1133">Transmembrane helix</keyword>
<proteinExistence type="predicted"/>
<feature type="transmembrane region" description="Helical" evidence="6">
    <location>
        <begin position="115"/>
        <end position="132"/>
    </location>
</feature>
<evidence type="ECO:0000256" key="5">
    <source>
        <dbReference type="ARBA" id="ARBA00023136"/>
    </source>
</evidence>
<comment type="subcellular location">
    <subcellularLocation>
        <location evidence="1">Cell membrane</location>
        <topology evidence="1">Multi-pass membrane protein</topology>
    </subcellularLocation>
</comment>
<feature type="transmembrane region" description="Helical" evidence="6">
    <location>
        <begin position="172"/>
        <end position="193"/>
    </location>
</feature>
<dbReference type="PANTHER" id="PTHR30482:SF10">
    <property type="entry name" value="HIGH-AFFINITY BRANCHED-CHAIN AMINO ACID TRANSPORT PROTEIN BRAE"/>
    <property type="match status" value="1"/>
</dbReference>
<dbReference type="Proteomes" id="UP000186308">
    <property type="component" value="Unassembled WGS sequence"/>
</dbReference>
<sequence>MSPLFTGRAGFALVIAAGVIVTIALPLIDGMFGLVQATVFIAMAVLALSLGFIWGFGGIMCFGQSAFFGLGGYAYAIAAIDFGGSSWAVLLAIAVPAAFAAMLGYFMFYGRISDAYMGVITLTVAVILYNVMNSTSGSQYHIGAAELGGFNGMPSVPPINLPGDPSAALSPLQFFILSMILLMAVYTGLRLLLASRFGRVLVAIRENETRAMLLGYDPRFYKLVAFAIGGGIAGLSGCLFTNWGGFISPTAFSLAQSAQIIIFVLLGGIGTLLGPIMGAVAIEYLITLTGTQHRFDANLILGVILLGFVLLVPQGVVPAIAAQLARVIPARRRAGASSQTVTAP</sequence>